<feature type="transmembrane region" description="Helical" evidence="3">
    <location>
        <begin position="12"/>
        <end position="29"/>
    </location>
</feature>
<keyword evidence="1" id="KW-0328">Glycosyltransferase</keyword>
<sequence length="296" mass="33880">MKQEIYHPRNLFFSRFISSLIYPFIWIFIRSPATHDIGKNGIKKILVTEYHCIGDVLMIIPALRLIKSSFPNAELTLITNSDVSELAAVLKLADKIIPCDFPWTGKKGKMNYQKVWDIAKKLKRKNFDLGIDFKGDMRNLIFLWKTDSKFRLGFDGTGGSYFLTHPFPLPFTNHQTDRSVQLLRLIGLNQTIDNSPISIVSNVDNKKNYMVLHPGANHKARQWSKNKWIKLVELLEHSHKIALVKTNDSVKTINALKEIYPDIFIFSGSLVSFGKWLQHQKVLIGMDSMAVHLAGV</sequence>
<dbReference type="InterPro" id="IPR051199">
    <property type="entry name" value="LPS_LOS_Heptosyltrfase"/>
</dbReference>
<keyword evidence="3" id="KW-0812">Transmembrane</keyword>
<proteinExistence type="predicted"/>
<dbReference type="GO" id="GO:0009244">
    <property type="term" value="P:lipopolysaccharide core region biosynthetic process"/>
    <property type="evidence" value="ECO:0007669"/>
    <property type="project" value="TreeGrafter"/>
</dbReference>
<evidence type="ECO:0000256" key="3">
    <source>
        <dbReference type="SAM" id="Phobius"/>
    </source>
</evidence>
<gene>
    <name evidence="4" type="ORF">METZ01_LOCUS353278</name>
</gene>
<evidence type="ECO:0000313" key="4">
    <source>
        <dbReference type="EMBL" id="SVD00424.1"/>
    </source>
</evidence>
<dbReference type="CDD" id="cd03789">
    <property type="entry name" value="GT9_LPS_heptosyltransferase"/>
    <property type="match status" value="1"/>
</dbReference>
<accession>A0A382RRV6</accession>
<dbReference type="InterPro" id="IPR002201">
    <property type="entry name" value="Glyco_trans_9"/>
</dbReference>
<reference evidence="4" key="1">
    <citation type="submission" date="2018-05" db="EMBL/GenBank/DDBJ databases">
        <authorList>
            <person name="Lanie J.A."/>
            <person name="Ng W.-L."/>
            <person name="Kazmierczak K.M."/>
            <person name="Andrzejewski T.M."/>
            <person name="Davidsen T.M."/>
            <person name="Wayne K.J."/>
            <person name="Tettelin H."/>
            <person name="Glass J.I."/>
            <person name="Rusch D."/>
            <person name="Podicherti R."/>
            <person name="Tsui H.-C.T."/>
            <person name="Winkler M.E."/>
        </authorList>
    </citation>
    <scope>NUCLEOTIDE SEQUENCE</scope>
</reference>
<evidence type="ECO:0000256" key="1">
    <source>
        <dbReference type="ARBA" id="ARBA00022676"/>
    </source>
</evidence>
<dbReference type="PANTHER" id="PTHR30160">
    <property type="entry name" value="TETRAACYLDISACCHARIDE 4'-KINASE-RELATED"/>
    <property type="match status" value="1"/>
</dbReference>
<dbReference type="GO" id="GO:0005829">
    <property type="term" value="C:cytosol"/>
    <property type="evidence" value="ECO:0007669"/>
    <property type="project" value="TreeGrafter"/>
</dbReference>
<feature type="non-terminal residue" evidence="4">
    <location>
        <position position="296"/>
    </location>
</feature>
<dbReference type="SUPFAM" id="SSF53756">
    <property type="entry name" value="UDP-Glycosyltransferase/glycogen phosphorylase"/>
    <property type="match status" value="1"/>
</dbReference>
<protein>
    <submittedName>
        <fullName evidence="4">Uncharacterized protein</fullName>
    </submittedName>
</protein>
<organism evidence="4">
    <name type="scientific">marine metagenome</name>
    <dbReference type="NCBI Taxonomy" id="408172"/>
    <lineage>
        <taxon>unclassified sequences</taxon>
        <taxon>metagenomes</taxon>
        <taxon>ecological metagenomes</taxon>
    </lineage>
</organism>
<dbReference type="Gene3D" id="3.40.50.2000">
    <property type="entry name" value="Glycogen Phosphorylase B"/>
    <property type="match status" value="2"/>
</dbReference>
<dbReference type="EMBL" id="UINC01123745">
    <property type="protein sequence ID" value="SVD00424.1"/>
    <property type="molecule type" value="Genomic_DNA"/>
</dbReference>
<dbReference type="Pfam" id="PF01075">
    <property type="entry name" value="Glyco_transf_9"/>
    <property type="match status" value="1"/>
</dbReference>
<dbReference type="GO" id="GO:0008713">
    <property type="term" value="F:ADP-heptose-lipopolysaccharide heptosyltransferase activity"/>
    <property type="evidence" value="ECO:0007669"/>
    <property type="project" value="TreeGrafter"/>
</dbReference>
<keyword evidence="3" id="KW-0472">Membrane</keyword>
<keyword evidence="2" id="KW-0808">Transferase</keyword>
<evidence type="ECO:0000256" key="2">
    <source>
        <dbReference type="ARBA" id="ARBA00022679"/>
    </source>
</evidence>
<keyword evidence="3" id="KW-1133">Transmembrane helix</keyword>
<name>A0A382RRV6_9ZZZZ</name>
<dbReference type="AlphaFoldDB" id="A0A382RRV6"/>